<organism evidence="2 3">
    <name type="scientific">Kineothrix alysoides</name>
    <dbReference type="NCBI Taxonomy" id="1469948"/>
    <lineage>
        <taxon>Bacteria</taxon>
        <taxon>Bacillati</taxon>
        <taxon>Bacillota</taxon>
        <taxon>Clostridia</taxon>
        <taxon>Lachnospirales</taxon>
        <taxon>Lachnospiraceae</taxon>
        <taxon>Kineothrix</taxon>
    </lineage>
</organism>
<evidence type="ECO:0000313" key="3">
    <source>
        <dbReference type="Proteomes" id="UP000295718"/>
    </source>
</evidence>
<dbReference type="Gene3D" id="3.40.50.1240">
    <property type="entry name" value="Phosphoglycerate mutase-like"/>
    <property type="match status" value="1"/>
</dbReference>
<evidence type="ECO:0000256" key="1">
    <source>
        <dbReference type="PIRSR" id="PIRSR613078-2"/>
    </source>
</evidence>
<name>A0A4R1QK16_9FIRM</name>
<dbReference type="AlphaFoldDB" id="A0A4R1QK16"/>
<dbReference type="PANTHER" id="PTHR48100:SF59">
    <property type="entry name" value="ADENOSYLCOBALAMIN_ALPHA-RIBAZOLE PHOSPHATASE"/>
    <property type="match status" value="1"/>
</dbReference>
<dbReference type="SUPFAM" id="SSF53254">
    <property type="entry name" value="Phosphoglycerate mutase-like"/>
    <property type="match status" value="1"/>
</dbReference>
<dbReference type="OrthoDB" id="9781415at2"/>
<dbReference type="GO" id="GO:0005737">
    <property type="term" value="C:cytoplasm"/>
    <property type="evidence" value="ECO:0007669"/>
    <property type="project" value="TreeGrafter"/>
</dbReference>
<dbReference type="PANTHER" id="PTHR48100">
    <property type="entry name" value="BROAD-SPECIFICITY PHOSPHATASE YOR283W-RELATED"/>
    <property type="match status" value="1"/>
</dbReference>
<dbReference type="Proteomes" id="UP000295718">
    <property type="component" value="Unassembled WGS sequence"/>
</dbReference>
<keyword evidence="3" id="KW-1185">Reference proteome</keyword>
<dbReference type="InterPro" id="IPR050275">
    <property type="entry name" value="PGM_Phosphatase"/>
</dbReference>
<proteinExistence type="predicted"/>
<sequence length="186" mass="21892">MTVVYFIRHAEPNYKNHNDELRELTEKGLADRKLVTEFLRDKDIDIVLSSPYKRSIDTVKHFADKYGRQVITIPDFRERKVDSVWIDDFTSFSEQQWKDFDYKLTDGETLREVQSRNIAALEWVLKEYKNKNIVVGSHGTALSTIINHYDTSFGYLSFKKIKAIMPWIVKFTFDGNLLQSIEMINV</sequence>
<dbReference type="RefSeq" id="WP_031389804.1">
    <property type="nucleotide sequence ID" value="NZ_JPNB01000001.1"/>
</dbReference>
<protein>
    <submittedName>
        <fullName evidence="2">2,3-bisphosphoglycerate-dependent phosphoglycerate mutase</fullName>
    </submittedName>
</protein>
<reference evidence="2 3" key="1">
    <citation type="submission" date="2019-03" db="EMBL/GenBank/DDBJ databases">
        <title>Genomic Encyclopedia of Type Strains, Phase IV (KMG-IV): sequencing the most valuable type-strain genomes for metagenomic binning, comparative biology and taxonomic classification.</title>
        <authorList>
            <person name="Goeker M."/>
        </authorList>
    </citation>
    <scope>NUCLEOTIDE SEQUENCE [LARGE SCALE GENOMIC DNA]</scope>
    <source>
        <strain evidence="2 3">DSM 100556</strain>
    </source>
</reference>
<gene>
    <name evidence="2" type="ORF">EDD76_12427</name>
</gene>
<dbReference type="InterPro" id="IPR029033">
    <property type="entry name" value="His_PPase_superfam"/>
</dbReference>
<dbReference type="InterPro" id="IPR013078">
    <property type="entry name" value="His_Pase_superF_clade-1"/>
</dbReference>
<dbReference type="Pfam" id="PF00300">
    <property type="entry name" value="His_Phos_1"/>
    <property type="match status" value="1"/>
</dbReference>
<dbReference type="STRING" id="1469948.GCA_000732725_01066"/>
<dbReference type="EMBL" id="SLUO01000024">
    <property type="protein sequence ID" value="TCL53906.1"/>
    <property type="molecule type" value="Genomic_DNA"/>
</dbReference>
<evidence type="ECO:0000313" key="2">
    <source>
        <dbReference type="EMBL" id="TCL53906.1"/>
    </source>
</evidence>
<comment type="caution">
    <text evidence="2">The sequence shown here is derived from an EMBL/GenBank/DDBJ whole genome shotgun (WGS) entry which is preliminary data.</text>
</comment>
<dbReference type="GO" id="GO:0016791">
    <property type="term" value="F:phosphatase activity"/>
    <property type="evidence" value="ECO:0007669"/>
    <property type="project" value="TreeGrafter"/>
</dbReference>
<accession>A0A4R1QK16</accession>
<dbReference type="CDD" id="cd07067">
    <property type="entry name" value="HP_PGM_like"/>
    <property type="match status" value="1"/>
</dbReference>
<feature type="binding site" evidence="1">
    <location>
        <position position="54"/>
    </location>
    <ligand>
        <name>substrate</name>
    </ligand>
</feature>